<dbReference type="KEGG" id="nsm:JO391_00485"/>
<dbReference type="AlphaFoldDB" id="A0A8G0ZWA7"/>
<keyword evidence="1" id="KW-0808">Transferase</keyword>
<protein>
    <submittedName>
        <fullName evidence="5">GNAT family N-acetyltransferase</fullName>
    </submittedName>
</protein>
<dbReference type="Pfam" id="PF13673">
    <property type="entry name" value="Acetyltransf_10"/>
    <property type="match status" value="1"/>
</dbReference>
<dbReference type="InterPro" id="IPR000182">
    <property type="entry name" value="GNAT_dom"/>
</dbReference>
<evidence type="ECO:0000313" key="5">
    <source>
        <dbReference type="EMBL" id="QYZ70056.1"/>
    </source>
</evidence>
<dbReference type="PANTHER" id="PTHR43877:SF2">
    <property type="entry name" value="AMINOALKYLPHOSPHONATE N-ACETYLTRANSFERASE-RELATED"/>
    <property type="match status" value="1"/>
</dbReference>
<feature type="domain" description="N-acetyltransferase" evidence="4">
    <location>
        <begin position="10"/>
        <end position="169"/>
    </location>
</feature>
<gene>
    <name evidence="5" type="ORF">JO391_00485</name>
</gene>
<evidence type="ECO:0000256" key="2">
    <source>
        <dbReference type="ARBA" id="ARBA00023315"/>
    </source>
</evidence>
<evidence type="ECO:0000313" key="6">
    <source>
        <dbReference type="Proteomes" id="UP000826300"/>
    </source>
</evidence>
<dbReference type="InterPro" id="IPR016181">
    <property type="entry name" value="Acyl_CoA_acyltransferase"/>
</dbReference>
<dbReference type="RefSeq" id="WP_220662273.1">
    <property type="nucleotide sequence ID" value="NZ_CP069370.1"/>
</dbReference>
<accession>A0A8G0ZWA7</accession>
<dbReference type="PANTHER" id="PTHR43877">
    <property type="entry name" value="AMINOALKYLPHOSPHONATE N-ACETYLTRANSFERASE-RELATED-RELATED"/>
    <property type="match status" value="1"/>
</dbReference>
<dbReference type="SUPFAM" id="SSF55729">
    <property type="entry name" value="Acyl-CoA N-acyltransferases (Nat)"/>
    <property type="match status" value="1"/>
</dbReference>
<evidence type="ECO:0000259" key="4">
    <source>
        <dbReference type="PROSITE" id="PS51186"/>
    </source>
</evidence>
<dbReference type="PROSITE" id="PS51186">
    <property type="entry name" value="GNAT"/>
    <property type="match status" value="1"/>
</dbReference>
<sequence>MFPATPTDRLTVRAARPADAAEAAATVAASIRDLCSADHGNDPAALTAWLANKTTEGLAAMIGDPNATVWLALREGQIVAVGQTTRDGHAEGGGKITLNYVAPAARGSGASTALLAAMEQALARQGTVTARLTSTATARAFYLVRGWQPAAPPRQGRWIEGHPMEKTLSRDRTGA</sequence>
<dbReference type="EMBL" id="CP069370">
    <property type="protein sequence ID" value="QYZ70056.1"/>
    <property type="molecule type" value="Genomic_DNA"/>
</dbReference>
<feature type="region of interest" description="Disordered" evidence="3">
    <location>
        <begin position="154"/>
        <end position="175"/>
    </location>
</feature>
<evidence type="ECO:0000256" key="1">
    <source>
        <dbReference type="ARBA" id="ARBA00022679"/>
    </source>
</evidence>
<dbReference type="CDD" id="cd04301">
    <property type="entry name" value="NAT_SF"/>
    <property type="match status" value="1"/>
</dbReference>
<organism evidence="5 6">
    <name type="scientific">Neotabrizicola shimadae</name>
    <dbReference type="NCBI Taxonomy" id="2807096"/>
    <lineage>
        <taxon>Bacteria</taxon>
        <taxon>Pseudomonadati</taxon>
        <taxon>Pseudomonadota</taxon>
        <taxon>Alphaproteobacteria</taxon>
        <taxon>Rhodobacterales</taxon>
        <taxon>Paracoccaceae</taxon>
        <taxon>Neotabrizicola</taxon>
    </lineage>
</organism>
<feature type="compositionally biased region" description="Basic and acidic residues" evidence="3">
    <location>
        <begin position="157"/>
        <end position="175"/>
    </location>
</feature>
<name>A0A8G0ZWA7_9RHOB</name>
<reference evidence="5" key="1">
    <citation type="submission" date="2021-02" db="EMBL/GenBank/DDBJ databases">
        <title>Rhodobacter shimadae sp. nov., an aerobic anoxygenic phototrophic bacterium isolated from a hot spring.</title>
        <authorList>
            <person name="Muramatsu S."/>
            <person name="Haruta S."/>
            <person name="Hirose S."/>
            <person name="Hanada S."/>
        </authorList>
    </citation>
    <scope>NUCLEOTIDE SEQUENCE</scope>
    <source>
        <strain evidence="5">N10</strain>
    </source>
</reference>
<keyword evidence="6" id="KW-1185">Reference proteome</keyword>
<proteinExistence type="predicted"/>
<dbReference type="Gene3D" id="3.40.630.30">
    <property type="match status" value="1"/>
</dbReference>
<evidence type="ECO:0000256" key="3">
    <source>
        <dbReference type="SAM" id="MobiDB-lite"/>
    </source>
</evidence>
<dbReference type="GO" id="GO:0016747">
    <property type="term" value="F:acyltransferase activity, transferring groups other than amino-acyl groups"/>
    <property type="evidence" value="ECO:0007669"/>
    <property type="project" value="InterPro"/>
</dbReference>
<keyword evidence="2" id="KW-0012">Acyltransferase</keyword>
<dbReference type="Proteomes" id="UP000826300">
    <property type="component" value="Chromosome"/>
</dbReference>
<dbReference type="InterPro" id="IPR050832">
    <property type="entry name" value="Bact_Acetyltransf"/>
</dbReference>